<proteinExistence type="predicted"/>
<dbReference type="AlphaFoldDB" id="A0AAU8M1T2"/>
<accession>A0AAU8M1T2</accession>
<reference evidence="2" key="2">
    <citation type="submission" date="2024-06" db="EMBL/GenBank/DDBJ databases">
        <authorList>
            <person name="Plum-Jensen L.E."/>
            <person name="Schramm A."/>
            <person name="Marshall I.P.G."/>
        </authorList>
    </citation>
    <scope>NUCLEOTIDE SEQUENCE</scope>
    <source>
        <strain evidence="2">Rat1</strain>
    </source>
</reference>
<evidence type="ECO:0000256" key="1">
    <source>
        <dbReference type="SAM" id="Phobius"/>
    </source>
</evidence>
<name>A0AAU8M1T2_9BACT</name>
<dbReference type="EMBL" id="CP159373">
    <property type="protein sequence ID" value="XCN75052.1"/>
    <property type="molecule type" value="Genomic_DNA"/>
</dbReference>
<dbReference type="KEGG" id="eaj:Q3M24_10075"/>
<keyword evidence="1" id="KW-0472">Membrane</keyword>
<protein>
    <submittedName>
        <fullName evidence="2">Uncharacterized protein</fullName>
    </submittedName>
</protein>
<feature type="transmembrane region" description="Helical" evidence="1">
    <location>
        <begin position="17"/>
        <end position="34"/>
    </location>
</feature>
<keyword evidence="1" id="KW-0812">Transmembrane</keyword>
<sequence>MEQFIDILHYLKAHPEVTWSGTGLTALAVLYYLMTKLLAPLFRRGRNAGIEVKQTVKGDNNIVAGAGDVKVERR</sequence>
<organism evidence="2">
    <name type="scientific">Candidatus Electrothrix aestuarii</name>
    <dbReference type="NCBI Taxonomy" id="3062594"/>
    <lineage>
        <taxon>Bacteria</taxon>
        <taxon>Pseudomonadati</taxon>
        <taxon>Thermodesulfobacteriota</taxon>
        <taxon>Desulfobulbia</taxon>
        <taxon>Desulfobulbales</taxon>
        <taxon>Desulfobulbaceae</taxon>
        <taxon>Candidatus Electrothrix</taxon>
    </lineage>
</organism>
<reference evidence="2" key="1">
    <citation type="journal article" date="2024" name="Syst. Appl. Microbiol.">
        <title>First single-strain enrichments of Electrothrix cable bacteria, description of E. aestuarii sp. nov. and E. rattekaaiensis sp. nov., and proposal of a cable bacteria taxonomy following the rules of the SeqCode.</title>
        <authorList>
            <person name="Plum-Jensen L.E."/>
            <person name="Schramm A."/>
            <person name="Marshall I.P.G."/>
        </authorList>
    </citation>
    <scope>NUCLEOTIDE SEQUENCE</scope>
    <source>
        <strain evidence="2">Rat1</strain>
    </source>
</reference>
<gene>
    <name evidence="2" type="ORF">Q3M24_10075</name>
</gene>
<evidence type="ECO:0000313" key="2">
    <source>
        <dbReference type="EMBL" id="XCN75052.1"/>
    </source>
</evidence>
<keyword evidence="1" id="KW-1133">Transmembrane helix</keyword>